<reference evidence="4 5" key="1">
    <citation type="submission" date="2018-10" db="EMBL/GenBank/DDBJ databases">
        <title>Genomic Encyclopedia of Archaeal and Bacterial Type Strains, Phase II (KMG-II): from individual species to whole genera.</title>
        <authorList>
            <person name="Goeker M."/>
        </authorList>
    </citation>
    <scope>NUCLEOTIDE SEQUENCE [LARGE SCALE GENOMIC DNA]</scope>
    <source>
        <strain evidence="4 5">DSM 14954</strain>
    </source>
</reference>
<dbReference type="EMBL" id="RBIL01000001">
    <property type="protein sequence ID" value="RKQ91266.1"/>
    <property type="molecule type" value="Genomic_DNA"/>
</dbReference>
<sequence>MQALILAGGEGTRLRPLTSSVPKPVVPLVDRPFIVFMIDWLRSHGVDDVIMSCGHLADGVRNVLGDGSGVGVRLRYVEEPKPLGTGGALKFAEEWLDDRFLMLNGDVLTDIDLTAQIAAHEQTGARATLALYPVEDPSAYGLVRLEADDAVREFLEKPAPDQIDTNNVNAGAYVLDKSVLDLLVHGEKASIERDVFPRLVGDGLYGHVLDGYWMDIGTPQRYLEATFDILEGNVRTEVADRLGTSYVCVEDEVFNEGRIVPAALVEAGCRIGKGARIGGRAVLERDVVVGEGTIIEQAVVMAGAQIGAHCHLNGCVVGPGVKIGDHCVIDDLAVVGADVSLGDGNTVSRGARLFPGISLPERALLF</sequence>
<dbReference type="GO" id="GO:0016740">
    <property type="term" value="F:transferase activity"/>
    <property type="evidence" value="ECO:0007669"/>
    <property type="project" value="UniProtKB-KW"/>
</dbReference>
<keyword evidence="5" id="KW-1185">Reference proteome</keyword>
<feature type="domain" description="Mannose-1-phosphate guanyltransferase C-terminal" evidence="3">
    <location>
        <begin position="260"/>
        <end position="349"/>
    </location>
</feature>
<dbReference type="RefSeq" id="WP_170178864.1">
    <property type="nucleotide sequence ID" value="NZ_RBIL01000001.1"/>
</dbReference>
<dbReference type="InterPro" id="IPR029044">
    <property type="entry name" value="Nucleotide-diphossugar_trans"/>
</dbReference>
<evidence type="ECO:0000259" key="3">
    <source>
        <dbReference type="Pfam" id="PF25087"/>
    </source>
</evidence>
<accession>A0A660LA55</accession>
<dbReference type="Gene3D" id="2.160.10.10">
    <property type="entry name" value="Hexapeptide repeat proteins"/>
    <property type="match status" value="1"/>
</dbReference>
<dbReference type="SUPFAM" id="SSF53448">
    <property type="entry name" value="Nucleotide-diphospho-sugar transferases"/>
    <property type="match status" value="1"/>
</dbReference>
<dbReference type="InterPro" id="IPR005835">
    <property type="entry name" value="NTP_transferase_dom"/>
</dbReference>
<comment type="similarity">
    <text evidence="1">Belongs to the transferase hexapeptide repeat family.</text>
</comment>
<dbReference type="InterPro" id="IPR050486">
    <property type="entry name" value="Mannose-1P_guanyltransferase"/>
</dbReference>
<organism evidence="4 5">
    <name type="scientific">Solirubrobacter pauli</name>
    <dbReference type="NCBI Taxonomy" id="166793"/>
    <lineage>
        <taxon>Bacteria</taxon>
        <taxon>Bacillati</taxon>
        <taxon>Actinomycetota</taxon>
        <taxon>Thermoleophilia</taxon>
        <taxon>Solirubrobacterales</taxon>
        <taxon>Solirubrobacteraceae</taxon>
        <taxon>Solirubrobacter</taxon>
    </lineage>
</organism>
<dbReference type="CDD" id="cd04181">
    <property type="entry name" value="NTP_transferase"/>
    <property type="match status" value="1"/>
</dbReference>
<feature type="domain" description="Nucleotidyl transferase" evidence="2">
    <location>
        <begin position="3"/>
        <end position="230"/>
    </location>
</feature>
<dbReference type="InterPro" id="IPR056729">
    <property type="entry name" value="GMPPB_C"/>
</dbReference>
<keyword evidence="4" id="KW-0808">Transferase</keyword>
<evidence type="ECO:0000256" key="1">
    <source>
        <dbReference type="ARBA" id="ARBA00007274"/>
    </source>
</evidence>
<comment type="caution">
    <text evidence="4">The sequence shown here is derived from an EMBL/GenBank/DDBJ whole genome shotgun (WGS) entry which is preliminary data.</text>
</comment>
<dbReference type="Proteomes" id="UP000278962">
    <property type="component" value="Unassembled WGS sequence"/>
</dbReference>
<name>A0A660LA55_9ACTN</name>
<dbReference type="AlphaFoldDB" id="A0A660LA55"/>
<dbReference type="Pfam" id="PF25087">
    <property type="entry name" value="GMPPB_C"/>
    <property type="match status" value="1"/>
</dbReference>
<evidence type="ECO:0000259" key="2">
    <source>
        <dbReference type="Pfam" id="PF00483"/>
    </source>
</evidence>
<protein>
    <submittedName>
        <fullName evidence="4">Nucleotidyltransferase</fullName>
    </submittedName>
</protein>
<dbReference type="Pfam" id="PF00483">
    <property type="entry name" value="NTP_transferase"/>
    <property type="match status" value="1"/>
</dbReference>
<dbReference type="PANTHER" id="PTHR22572">
    <property type="entry name" value="SUGAR-1-PHOSPHATE GUANYL TRANSFERASE"/>
    <property type="match status" value="1"/>
</dbReference>
<gene>
    <name evidence="4" type="ORF">C8N24_1088</name>
</gene>
<evidence type="ECO:0000313" key="5">
    <source>
        <dbReference type="Proteomes" id="UP000278962"/>
    </source>
</evidence>
<proteinExistence type="inferred from homology"/>
<dbReference type="Gene3D" id="3.90.550.10">
    <property type="entry name" value="Spore Coat Polysaccharide Biosynthesis Protein SpsA, Chain A"/>
    <property type="match status" value="1"/>
</dbReference>
<evidence type="ECO:0000313" key="4">
    <source>
        <dbReference type="EMBL" id="RKQ91266.1"/>
    </source>
</evidence>